<gene>
    <name evidence="5" type="ORF">FRX97_06980</name>
</gene>
<feature type="binding site" evidence="4">
    <location>
        <position position="96"/>
    </location>
    <ligand>
        <name>a divalent metal cation</name>
        <dbReference type="ChEBI" id="CHEBI:60240"/>
        <label>1</label>
    </ligand>
</feature>
<dbReference type="PIRSF" id="PIRSF005902">
    <property type="entry name" value="DNase_TatD"/>
    <property type="match status" value="1"/>
</dbReference>
<keyword evidence="3" id="KW-0378">Hydrolase</keyword>
<organism evidence="5 6">
    <name type="scientific">Luteibaculum oceani</name>
    <dbReference type="NCBI Taxonomy" id="1294296"/>
    <lineage>
        <taxon>Bacteria</taxon>
        <taxon>Pseudomonadati</taxon>
        <taxon>Bacteroidota</taxon>
        <taxon>Flavobacteriia</taxon>
        <taxon>Flavobacteriales</taxon>
        <taxon>Luteibaculaceae</taxon>
        <taxon>Luteibaculum</taxon>
    </lineage>
</organism>
<proteinExistence type="inferred from homology"/>
<keyword evidence="6" id="KW-1185">Reference proteome</keyword>
<dbReference type="FunFam" id="3.20.20.140:FF:000005">
    <property type="entry name" value="TatD family hydrolase"/>
    <property type="match status" value="1"/>
</dbReference>
<dbReference type="CDD" id="cd01310">
    <property type="entry name" value="TatD_DNAse"/>
    <property type="match status" value="1"/>
</dbReference>
<dbReference type="PANTHER" id="PTHR46124:SF4">
    <property type="entry name" value="HYDROLASE TATD"/>
    <property type="match status" value="1"/>
</dbReference>
<dbReference type="InterPro" id="IPR015991">
    <property type="entry name" value="TatD/YcfH-like"/>
</dbReference>
<dbReference type="OrthoDB" id="9810005at2"/>
<feature type="binding site" evidence="4">
    <location>
        <position position="7"/>
    </location>
    <ligand>
        <name>a divalent metal cation</name>
        <dbReference type="ChEBI" id="CHEBI:60240"/>
        <label>1</label>
    </ligand>
</feature>
<name>A0A5C6UZT9_9FLAO</name>
<dbReference type="Proteomes" id="UP000321168">
    <property type="component" value="Unassembled WGS sequence"/>
</dbReference>
<dbReference type="Pfam" id="PF01026">
    <property type="entry name" value="TatD_DNase"/>
    <property type="match status" value="1"/>
</dbReference>
<keyword evidence="2 4" id="KW-0479">Metal-binding</keyword>
<dbReference type="NCBIfam" id="TIGR00010">
    <property type="entry name" value="YchF/TatD family DNA exonuclease"/>
    <property type="match status" value="1"/>
</dbReference>
<dbReference type="GO" id="GO:0016788">
    <property type="term" value="F:hydrolase activity, acting on ester bonds"/>
    <property type="evidence" value="ECO:0007669"/>
    <property type="project" value="InterPro"/>
</dbReference>
<dbReference type="SUPFAM" id="SSF51556">
    <property type="entry name" value="Metallo-dependent hydrolases"/>
    <property type="match status" value="1"/>
</dbReference>
<evidence type="ECO:0000256" key="4">
    <source>
        <dbReference type="PIRSR" id="PIRSR005902-1"/>
    </source>
</evidence>
<dbReference type="AlphaFoldDB" id="A0A5C6UZT9"/>
<dbReference type="EMBL" id="VORB01000005">
    <property type="protein sequence ID" value="TXC78953.1"/>
    <property type="molecule type" value="Genomic_DNA"/>
</dbReference>
<reference evidence="5 6" key="1">
    <citation type="submission" date="2019-08" db="EMBL/GenBank/DDBJ databases">
        <title>Genome of Luteibaculum oceani JCM 18817.</title>
        <authorList>
            <person name="Bowman J.P."/>
        </authorList>
    </citation>
    <scope>NUCLEOTIDE SEQUENCE [LARGE SCALE GENOMIC DNA]</scope>
    <source>
        <strain evidence="5 6">JCM 18817</strain>
    </source>
</reference>
<evidence type="ECO:0000256" key="3">
    <source>
        <dbReference type="ARBA" id="ARBA00022801"/>
    </source>
</evidence>
<evidence type="ECO:0000313" key="5">
    <source>
        <dbReference type="EMBL" id="TXC78953.1"/>
    </source>
</evidence>
<evidence type="ECO:0000313" key="6">
    <source>
        <dbReference type="Proteomes" id="UP000321168"/>
    </source>
</evidence>
<feature type="binding site" evidence="4">
    <location>
        <position position="9"/>
    </location>
    <ligand>
        <name>a divalent metal cation</name>
        <dbReference type="ChEBI" id="CHEBI:60240"/>
        <label>1</label>
    </ligand>
</feature>
<feature type="binding site" evidence="4">
    <location>
        <position position="132"/>
    </location>
    <ligand>
        <name>a divalent metal cation</name>
        <dbReference type="ChEBI" id="CHEBI:60240"/>
        <label>2</label>
    </ligand>
</feature>
<dbReference type="GO" id="GO:0004536">
    <property type="term" value="F:DNA nuclease activity"/>
    <property type="evidence" value="ECO:0007669"/>
    <property type="project" value="InterPro"/>
</dbReference>
<dbReference type="InterPro" id="IPR032466">
    <property type="entry name" value="Metal_Hydrolase"/>
</dbReference>
<evidence type="ECO:0000256" key="2">
    <source>
        <dbReference type="ARBA" id="ARBA00022723"/>
    </source>
</evidence>
<comment type="caution">
    <text evidence="5">The sequence shown here is derived from an EMBL/GenBank/DDBJ whole genome shotgun (WGS) entry which is preliminary data.</text>
</comment>
<accession>A0A5C6UZT9</accession>
<dbReference type="GO" id="GO:0046872">
    <property type="term" value="F:metal ion binding"/>
    <property type="evidence" value="ECO:0007669"/>
    <property type="project" value="UniProtKB-KW"/>
</dbReference>
<sequence length="265" mass="30367">MILVDSHCHLYADQFNEDRDQVLEAAIKSGVKKIILPNIDRDSVNPMHELSNRYPENCFPMMGLHPCSVKENFRNELDFHKNLLYQNLDQYVGVGEIGIDLYWDKSTLNEQKIAFKEQCNWAIDLDLPIAIHVRDSFNEVFECLDEIDTSKLKGVFHCFSGNKEQAQKALSYPNFILGIGGVVTFKNSKLGATLTEFVPKEKLVVETDSPYLTPHPHRGKRNSPEYIPLIAQKLADLYLCSEEEIAEISTNNIKRMFPKVFNNDI</sequence>
<dbReference type="GO" id="GO:0005829">
    <property type="term" value="C:cytosol"/>
    <property type="evidence" value="ECO:0007669"/>
    <property type="project" value="TreeGrafter"/>
</dbReference>
<evidence type="ECO:0000256" key="1">
    <source>
        <dbReference type="ARBA" id="ARBA00009275"/>
    </source>
</evidence>
<dbReference type="PANTHER" id="PTHR46124">
    <property type="entry name" value="D-AMINOACYL-TRNA DEACYLASE"/>
    <property type="match status" value="1"/>
</dbReference>
<dbReference type="Gene3D" id="3.20.20.140">
    <property type="entry name" value="Metal-dependent hydrolases"/>
    <property type="match status" value="1"/>
</dbReference>
<dbReference type="RefSeq" id="WP_147014477.1">
    <property type="nucleotide sequence ID" value="NZ_VORB01000005.1"/>
</dbReference>
<feature type="binding site" evidence="4">
    <location>
        <position position="208"/>
    </location>
    <ligand>
        <name>a divalent metal cation</name>
        <dbReference type="ChEBI" id="CHEBI:60240"/>
        <label>1</label>
    </ligand>
</feature>
<feature type="binding site" evidence="4">
    <location>
        <position position="157"/>
    </location>
    <ligand>
        <name>a divalent metal cation</name>
        <dbReference type="ChEBI" id="CHEBI:60240"/>
        <label>2</label>
    </ligand>
</feature>
<dbReference type="InterPro" id="IPR001130">
    <property type="entry name" value="TatD-like"/>
</dbReference>
<comment type="similarity">
    <text evidence="1">Belongs to the metallo-dependent hydrolases superfamily. TatD-type hydrolase family.</text>
</comment>
<protein>
    <submittedName>
        <fullName evidence="5">TatD family deoxyribonuclease</fullName>
    </submittedName>
</protein>